<name>A0AAE0HD40_9PEZI</name>
<dbReference type="GeneID" id="87845067"/>
<dbReference type="GO" id="GO:0016787">
    <property type="term" value="F:hydrolase activity"/>
    <property type="evidence" value="ECO:0007669"/>
    <property type="project" value="UniProtKB-KW"/>
</dbReference>
<gene>
    <name evidence="4" type="ORF">B0H64DRAFT_475742</name>
</gene>
<keyword evidence="5" id="KW-1185">Reference proteome</keyword>
<dbReference type="InterPro" id="IPR016191">
    <property type="entry name" value="Ribonuclease/ribotoxin"/>
</dbReference>
<keyword evidence="1" id="KW-0540">Nuclease</keyword>
<feature type="region of interest" description="Disordered" evidence="3">
    <location>
        <begin position="221"/>
        <end position="258"/>
    </location>
</feature>
<dbReference type="Gene3D" id="3.10.450.30">
    <property type="entry name" value="Microbial ribonucleases"/>
    <property type="match status" value="1"/>
</dbReference>
<dbReference type="Proteomes" id="UP001278766">
    <property type="component" value="Unassembled WGS sequence"/>
</dbReference>
<evidence type="ECO:0000313" key="5">
    <source>
        <dbReference type="Proteomes" id="UP001278766"/>
    </source>
</evidence>
<evidence type="ECO:0000256" key="2">
    <source>
        <dbReference type="ARBA" id="ARBA00022801"/>
    </source>
</evidence>
<organism evidence="4 5">
    <name type="scientific">Chaetomium fimeti</name>
    <dbReference type="NCBI Taxonomy" id="1854472"/>
    <lineage>
        <taxon>Eukaryota</taxon>
        <taxon>Fungi</taxon>
        <taxon>Dikarya</taxon>
        <taxon>Ascomycota</taxon>
        <taxon>Pezizomycotina</taxon>
        <taxon>Sordariomycetes</taxon>
        <taxon>Sordariomycetidae</taxon>
        <taxon>Sordariales</taxon>
        <taxon>Chaetomiaceae</taxon>
        <taxon>Chaetomium</taxon>
    </lineage>
</organism>
<comment type="caution">
    <text evidence="4">The sequence shown here is derived from an EMBL/GenBank/DDBJ whole genome shotgun (WGS) entry which is preliminary data.</text>
</comment>
<reference evidence="4" key="1">
    <citation type="journal article" date="2023" name="Mol. Phylogenet. Evol.">
        <title>Genome-scale phylogeny and comparative genomics of the fungal order Sordariales.</title>
        <authorList>
            <person name="Hensen N."/>
            <person name="Bonometti L."/>
            <person name="Westerberg I."/>
            <person name="Brannstrom I.O."/>
            <person name="Guillou S."/>
            <person name="Cros-Aarteil S."/>
            <person name="Calhoun S."/>
            <person name="Haridas S."/>
            <person name="Kuo A."/>
            <person name="Mondo S."/>
            <person name="Pangilinan J."/>
            <person name="Riley R."/>
            <person name="LaButti K."/>
            <person name="Andreopoulos B."/>
            <person name="Lipzen A."/>
            <person name="Chen C."/>
            <person name="Yan M."/>
            <person name="Daum C."/>
            <person name="Ng V."/>
            <person name="Clum A."/>
            <person name="Steindorff A."/>
            <person name="Ohm R.A."/>
            <person name="Martin F."/>
            <person name="Silar P."/>
            <person name="Natvig D.O."/>
            <person name="Lalanne C."/>
            <person name="Gautier V."/>
            <person name="Ament-Velasquez S.L."/>
            <person name="Kruys A."/>
            <person name="Hutchinson M.I."/>
            <person name="Powell A.J."/>
            <person name="Barry K."/>
            <person name="Miller A.N."/>
            <person name="Grigoriev I.V."/>
            <person name="Debuchy R."/>
            <person name="Gladieux P."/>
            <person name="Hiltunen Thoren M."/>
            <person name="Johannesson H."/>
        </authorList>
    </citation>
    <scope>NUCLEOTIDE SEQUENCE</scope>
    <source>
        <strain evidence="4">CBS 168.71</strain>
    </source>
</reference>
<dbReference type="RefSeq" id="XP_062657765.1">
    <property type="nucleotide sequence ID" value="XM_062808119.1"/>
</dbReference>
<keyword evidence="2" id="KW-0378">Hydrolase</keyword>
<protein>
    <submittedName>
        <fullName evidence="4">Uncharacterized protein</fullName>
    </submittedName>
</protein>
<dbReference type="EMBL" id="JAUEPN010000005">
    <property type="protein sequence ID" value="KAK3294251.1"/>
    <property type="molecule type" value="Genomic_DNA"/>
</dbReference>
<dbReference type="AlphaFoldDB" id="A0AAE0HD40"/>
<dbReference type="InterPro" id="IPR000026">
    <property type="entry name" value="N1-like"/>
</dbReference>
<feature type="region of interest" description="Disordered" evidence="3">
    <location>
        <begin position="1"/>
        <end position="29"/>
    </location>
</feature>
<evidence type="ECO:0000256" key="1">
    <source>
        <dbReference type="ARBA" id="ARBA00022722"/>
    </source>
</evidence>
<dbReference type="GO" id="GO:0004521">
    <property type="term" value="F:RNA endonuclease activity"/>
    <property type="evidence" value="ECO:0007669"/>
    <property type="project" value="InterPro"/>
</dbReference>
<dbReference type="SUPFAM" id="SSF53933">
    <property type="entry name" value="Microbial ribonucleases"/>
    <property type="match status" value="1"/>
</dbReference>
<feature type="compositionally biased region" description="Low complexity" evidence="3">
    <location>
        <begin position="101"/>
        <end position="110"/>
    </location>
</feature>
<dbReference type="GO" id="GO:0003723">
    <property type="term" value="F:RNA binding"/>
    <property type="evidence" value="ECO:0007669"/>
    <property type="project" value="InterPro"/>
</dbReference>
<evidence type="ECO:0000256" key="3">
    <source>
        <dbReference type="SAM" id="MobiDB-lite"/>
    </source>
</evidence>
<sequence>MDGYIYDPTTDQWDQHPLGTVPYSDPSDSYNQALNESLLSSYDYHANPHYPSTIGDIDVRDTRDPGSNVPAYWDPTEHGSSNHFPTRGYVWRSDPRSSDGSSTAISSPSEAEAEADANHISPTRSEHSEESHYSLSTLSPTNPHRRVRASEVREQANAIPRRTHAGPGYPHHFANAERLPLEHNNRRDLIEYPLMADGQGPWHPGQRRGPGPARIIVNQADRSSAPEVVYHDPASPVEGGRKGKPFAKASYRKRGELG</sequence>
<reference evidence="4" key="2">
    <citation type="submission" date="2023-06" db="EMBL/GenBank/DDBJ databases">
        <authorList>
            <consortium name="Lawrence Berkeley National Laboratory"/>
            <person name="Haridas S."/>
            <person name="Hensen N."/>
            <person name="Bonometti L."/>
            <person name="Westerberg I."/>
            <person name="Brannstrom I.O."/>
            <person name="Guillou S."/>
            <person name="Cros-Aarteil S."/>
            <person name="Calhoun S."/>
            <person name="Kuo A."/>
            <person name="Mondo S."/>
            <person name="Pangilinan J."/>
            <person name="Riley R."/>
            <person name="Labutti K."/>
            <person name="Andreopoulos B."/>
            <person name="Lipzen A."/>
            <person name="Chen C."/>
            <person name="Yanf M."/>
            <person name="Daum C."/>
            <person name="Ng V."/>
            <person name="Clum A."/>
            <person name="Steindorff A."/>
            <person name="Ohm R."/>
            <person name="Martin F."/>
            <person name="Silar P."/>
            <person name="Natvig D."/>
            <person name="Lalanne C."/>
            <person name="Gautier V."/>
            <person name="Ament-Velasquez S.L."/>
            <person name="Kruys A."/>
            <person name="Hutchinson M.I."/>
            <person name="Powell A.J."/>
            <person name="Barry K."/>
            <person name="Miller A.N."/>
            <person name="Grigoriev I.V."/>
            <person name="Debuchy R."/>
            <person name="Gladieux P."/>
            <person name="Thoren M.H."/>
            <person name="Johannesson H."/>
        </authorList>
    </citation>
    <scope>NUCLEOTIDE SEQUENCE</scope>
    <source>
        <strain evidence="4">CBS 168.71</strain>
    </source>
</reference>
<feature type="region of interest" description="Disordered" evidence="3">
    <location>
        <begin position="52"/>
        <end position="169"/>
    </location>
</feature>
<dbReference type="Pfam" id="PF00545">
    <property type="entry name" value="Ribonuclease"/>
    <property type="match status" value="1"/>
</dbReference>
<proteinExistence type="predicted"/>
<evidence type="ECO:0000313" key="4">
    <source>
        <dbReference type="EMBL" id="KAK3294251.1"/>
    </source>
</evidence>
<accession>A0AAE0HD40</accession>